<keyword evidence="1" id="KW-0472">Membrane</keyword>
<organism evidence="2 3">
    <name type="scientific">Madurella fahalii</name>
    <dbReference type="NCBI Taxonomy" id="1157608"/>
    <lineage>
        <taxon>Eukaryota</taxon>
        <taxon>Fungi</taxon>
        <taxon>Dikarya</taxon>
        <taxon>Ascomycota</taxon>
        <taxon>Pezizomycotina</taxon>
        <taxon>Sordariomycetes</taxon>
        <taxon>Sordariomycetidae</taxon>
        <taxon>Sordariales</taxon>
        <taxon>Sordariales incertae sedis</taxon>
        <taxon>Madurella</taxon>
    </lineage>
</organism>
<reference evidence="2 3" key="1">
    <citation type="submission" date="2024-09" db="EMBL/GenBank/DDBJ databases">
        <title>Itraconazole resistance in Madurella fahalii resulting from another homologue of gene encoding cytochrome P450 14-alpha sterol demethylase (CYP51).</title>
        <authorList>
            <person name="Yoshioka I."/>
            <person name="Fahal A.H."/>
            <person name="Kaneko S."/>
            <person name="Yaguchi T."/>
        </authorList>
    </citation>
    <scope>NUCLEOTIDE SEQUENCE [LARGE SCALE GENOMIC DNA]</scope>
    <source>
        <strain evidence="2 3">IFM 68171</strain>
    </source>
</reference>
<feature type="transmembrane region" description="Helical" evidence="1">
    <location>
        <begin position="17"/>
        <end position="35"/>
    </location>
</feature>
<evidence type="ECO:0000313" key="2">
    <source>
        <dbReference type="EMBL" id="GAB1319389.1"/>
    </source>
</evidence>
<accession>A0ABQ0GNT1</accession>
<gene>
    <name evidence="2" type="ORF">MFIFM68171_09599</name>
</gene>
<feature type="transmembrane region" description="Helical" evidence="1">
    <location>
        <begin position="56"/>
        <end position="78"/>
    </location>
</feature>
<proteinExistence type="predicted"/>
<comment type="caution">
    <text evidence="2">The sequence shown here is derived from an EMBL/GenBank/DDBJ whole genome shotgun (WGS) entry which is preliminary data.</text>
</comment>
<dbReference type="Proteomes" id="UP001628179">
    <property type="component" value="Unassembled WGS sequence"/>
</dbReference>
<evidence type="ECO:0000256" key="1">
    <source>
        <dbReference type="SAM" id="Phobius"/>
    </source>
</evidence>
<feature type="transmembrane region" description="Helical" evidence="1">
    <location>
        <begin position="226"/>
        <end position="245"/>
    </location>
</feature>
<dbReference type="PANTHER" id="PTHR35179:SF1">
    <property type="entry name" value="INTEGRAL MEMBRANE PROTEIN"/>
    <property type="match status" value="1"/>
</dbReference>
<dbReference type="PANTHER" id="PTHR35179">
    <property type="entry name" value="PROTEIN CBG02620"/>
    <property type="match status" value="1"/>
</dbReference>
<dbReference type="GeneID" id="98180341"/>
<evidence type="ECO:0000313" key="3">
    <source>
        <dbReference type="Proteomes" id="UP001628179"/>
    </source>
</evidence>
<keyword evidence="1" id="KW-0812">Transmembrane</keyword>
<feature type="transmembrane region" description="Helical" evidence="1">
    <location>
        <begin position="108"/>
        <end position="129"/>
    </location>
</feature>
<keyword evidence="1" id="KW-1133">Transmembrane helix</keyword>
<dbReference type="RefSeq" id="XP_070921119.1">
    <property type="nucleotide sequence ID" value="XM_071065018.1"/>
</dbReference>
<keyword evidence="3" id="KW-1185">Reference proteome</keyword>
<feature type="transmembrane region" description="Helical" evidence="1">
    <location>
        <begin position="150"/>
        <end position="168"/>
    </location>
</feature>
<name>A0ABQ0GNT1_9PEZI</name>
<dbReference type="EMBL" id="BAAFSV010000005">
    <property type="protein sequence ID" value="GAB1319389.1"/>
    <property type="molecule type" value="Genomic_DNA"/>
</dbReference>
<protein>
    <submittedName>
        <fullName evidence="2">Uncharacterized protein</fullName>
    </submittedName>
</protein>
<sequence length="364" mass="41031">MGTLVPPWYKLQPTSQTGLLVAAFFWGSSMTVAAFDSGKAARQTRRSWKRSRKVNAYIIMIWTEIAMCITSSITSWLFLQGYIPPQVRCELLPSLPIIRLTRPACCSVWYFTGMLVLWTIQIQCLMQILANRLSLILYNPVKARRLKVGLGIAIGIINVSVFCIWVPARLQISATWIRINSIWDRMEKAIFACIDTSLNLYFMWLVKSKLVEGGLTQYKLVYQVNLVLVWFSISLDILLIGLMSLRDDAVYVQVHPLTYLAKLHIEMNMAELLGKVIKKSQRKSSVQTADVYHGPQLGVDMFDWLGSAKNLIMPQGGQMHDLNMDILNEPTLSEVEKSHHPVGQGNADARTSEATMVHGVRPGG</sequence>